<organism evidence="2 3">
    <name type="scientific">Lactuca saligna</name>
    <name type="common">Willowleaf lettuce</name>
    <dbReference type="NCBI Taxonomy" id="75948"/>
    <lineage>
        <taxon>Eukaryota</taxon>
        <taxon>Viridiplantae</taxon>
        <taxon>Streptophyta</taxon>
        <taxon>Embryophyta</taxon>
        <taxon>Tracheophyta</taxon>
        <taxon>Spermatophyta</taxon>
        <taxon>Magnoliopsida</taxon>
        <taxon>eudicotyledons</taxon>
        <taxon>Gunneridae</taxon>
        <taxon>Pentapetalae</taxon>
        <taxon>asterids</taxon>
        <taxon>campanulids</taxon>
        <taxon>Asterales</taxon>
        <taxon>Asteraceae</taxon>
        <taxon>Cichorioideae</taxon>
        <taxon>Cichorieae</taxon>
        <taxon>Lactucinae</taxon>
        <taxon>Lactuca</taxon>
    </lineage>
</organism>
<evidence type="ECO:0000313" key="2">
    <source>
        <dbReference type="EMBL" id="CAI9268282.1"/>
    </source>
</evidence>
<dbReference type="Proteomes" id="UP001177003">
    <property type="component" value="Chromosome 1"/>
</dbReference>
<evidence type="ECO:0000256" key="1">
    <source>
        <dbReference type="SAM" id="MobiDB-lite"/>
    </source>
</evidence>
<feature type="region of interest" description="Disordered" evidence="1">
    <location>
        <begin position="87"/>
        <end position="118"/>
    </location>
</feature>
<dbReference type="EMBL" id="OX465077">
    <property type="protein sequence ID" value="CAI9268282.1"/>
    <property type="molecule type" value="Genomic_DNA"/>
</dbReference>
<dbReference type="AlphaFoldDB" id="A0AA35VRY0"/>
<gene>
    <name evidence="2" type="ORF">LSALG_LOCUS8715</name>
</gene>
<accession>A0AA35VRY0</accession>
<proteinExistence type="predicted"/>
<evidence type="ECO:0000313" key="3">
    <source>
        <dbReference type="Proteomes" id="UP001177003"/>
    </source>
</evidence>
<protein>
    <submittedName>
        <fullName evidence="2">Uncharacterized protein</fullName>
    </submittedName>
</protein>
<sequence length="184" mass="20378">MPILQADNDMEEWIQSCTLTGEALSLIYLGHLPTLLTIYSDIVVNVKKEMEEGMILKDTTISLSPVWAEPSTKERLTSSIPEAVVVPPKSAPISNSTSERVSAREIPTNEEGEESQGNKKELNVMWNIEFGTRSSYLITSHVQPLKYDESEITIAIENLIGFEIHAKNPLLVEILEVPGENNGA</sequence>
<reference evidence="2" key="1">
    <citation type="submission" date="2023-04" db="EMBL/GenBank/DDBJ databases">
        <authorList>
            <person name="Vijverberg K."/>
            <person name="Xiong W."/>
            <person name="Schranz E."/>
        </authorList>
    </citation>
    <scope>NUCLEOTIDE SEQUENCE</scope>
</reference>
<keyword evidence="3" id="KW-1185">Reference proteome</keyword>
<name>A0AA35VRY0_LACSI</name>